<evidence type="ECO:0000256" key="3">
    <source>
        <dbReference type="ARBA" id="ARBA00023125"/>
    </source>
</evidence>
<evidence type="ECO:0000256" key="4">
    <source>
        <dbReference type="ARBA" id="ARBA00023180"/>
    </source>
</evidence>
<keyword evidence="4" id="KW-0325">Glycoprotein</keyword>
<feature type="domain" description="Carboxylesterase type B" evidence="8">
    <location>
        <begin position="36"/>
        <end position="622"/>
    </location>
</feature>
<evidence type="ECO:0000256" key="7">
    <source>
        <dbReference type="SAM" id="SignalP"/>
    </source>
</evidence>
<dbReference type="SUPFAM" id="SSF50249">
    <property type="entry name" value="Nucleic acid-binding proteins"/>
    <property type="match status" value="1"/>
</dbReference>
<feature type="chain" id="PRO_5042557828" evidence="7">
    <location>
        <begin position="24"/>
        <end position="953"/>
    </location>
</feature>
<dbReference type="GO" id="GO:0003677">
    <property type="term" value="F:DNA binding"/>
    <property type="evidence" value="ECO:0007669"/>
    <property type="project" value="UniProtKB-KW"/>
</dbReference>
<sequence length="953" mass="104688">MSPCAVAYLLLLLWSPWLPGVSALLERDFGDWKSSERIVRTMFGKLRGRVVLPQARLHEVALQPVEVFLGIPYASPPVGSLRFLPPMTAAHWDGIREADHFGPNCPQAPPDAPPHWSRQRPYSDEDERDKVEHRSPNRTWTPWSQMADFLQDNQSEDCLYLNIFAPASVSRTEHSKLPVLIVSAASSLEWGGASLLDATALAAAAHVIVVTFNFRLGVLGRFFPAMEEASRSNNALLDQVAALHWIQRNVDNFGGDRSRVTLLGHGKAAGLVHLLAMYPLAKDLFRSVALISGSALSPWALCQSSNADYFAKQLAERLGCPTQPSAMVECLRHKTADELVELSRFPNEVPDYLCGPFGPIVDNSVITALGVRAASSQGPFTEHDLLCAVTASEAMSMFNAEERRNGIETSLKDRLIRTLVRNTFDFHQQEIYLTVANEYTDWTRSLQTKKDALADTVASLSDGTVVGPVMETAVSHAAGAQQSRSGVSTHLLVLSQPECPSASNGHREAPNCDGYPEVIPKDLLQLLGVPLRSSQSVLYPEFSRQDVQTSQTLILCLKNYLRDGNPNGPPRPPNSHHPTRSKDKEETVAWPLFEPIHKMHLMLTDGKARTGSHWNAHRLSIWNRLLPALHRPPSRTVNHLSAAQLEAHQLHQLLEDSDKASSFAGTVRNVTFFAARSEPSLEAPTTALAPTVKLTANDSRRAGVGATPPEPILEISTSSLNALAVLTNGPYSRPLLTILTVGCSLLVVNLLVFVGTFCQHRERSKPKQQAKETTDAAAASKVSIKEEDSCLQKTILQKDAAMLFLQETAGHNLNQLSKLVPIAGNDLPKTQAQTTVLIELLSKPVNTTVDILVVVFDVRLPQTFNSRDGINREKQTVTVLDDSMKMVNLGLWSEFVGKLDGKQGDAVILQNLQVRDYNGTRQLSTTTNTIIREAAGDAEAERLQKSQNPHKSH</sequence>
<evidence type="ECO:0000256" key="5">
    <source>
        <dbReference type="SAM" id="MobiDB-lite"/>
    </source>
</evidence>
<dbReference type="Gene3D" id="3.40.50.1820">
    <property type="entry name" value="alpha/beta hydrolase"/>
    <property type="match status" value="1"/>
</dbReference>
<comment type="similarity">
    <text evidence="1">Belongs to the type-B carboxylesterase/lipase family.</text>
</comment>
<dbReference type="Proteomes" id="UP000694867">
    <property type="component" value="Unplaced"/>
</dbReference>
<keyword evidence="6" id="KW-1133">Transmembrane helix</keyword>
<keyword evidence="3" id="KW-0238">DNA-binding</keyword>
<evidence type="ECO:0000259" key="8">
    <source>
        <dbReference type="Pfam" id="PF00135"/>
    </source>
</evidence>
<dbReference type="RefSeq" id="XP_028968124.1">
    <property type="nucleotide sequence ID" value="XM_029112291.1"/>
</dbReference>
<feature type="domain" description="Replication protein A OB" evidence="9">
    <location>
        <begin position="840"/>
        <end position="930"/>
    </location>
</feature>
<evidence type="ECO:0000256" key="2">
    <source>
        <dbReference type="ARBA" id="ARBA00022729"/>
    </source>
</evidence>
<feature type="region of interest" description="Disordered" evidence="5">
    <location>
        <begin position="99"/>
        <end position="137"/>
    </location>
</feature>
<gene>
    <name evidence="11" type="primary">LOC114828384</name>
</gene>
<reference evidence="11" key="1">
    <citation type="submission" date="2025-08" db="UniProtKB">
        <authorList>
            <consortium name="RefSeq"/>
        </authorList>
    </citation>
    <scope>IDENTIFICATION</scope>
</reference>
<protein>
    <submittedName>
        <fullName evidence="11">Neuroligin-1-like</fullName>
    </submittedName>
</protein>
<accession>A0AAJ7SGM2</accession>
<feature type="signal peptide" evidence="7">
    <location>
        <begin position="1"/>
        <end position="23"/>
    </location>
</feature>
<dbReference type="InterPro" id="IPR031657">
    <property type="entry name" value="REPA_OB_2"/>
</dbReference>
<feature type="region of interest" description="Disordered" evidence="5">
    <location>
        <begin position="561"/>
        <end position="586"/>
    </location>
</feature>
<dbReference type="Pfam" id="PF16900">
    <property type="entry name" value="REPA_OB_2"/>
    <property type="match status" value="1"/>
</dbReference>
<name>A0AAJ7SGM2_9ACAR</name>
<evidence type="ECO:0000259" key="9">
    <source>
        <dbReference type="Pfam" id="PF16900"/>
    </source>
</evidence>
<evidence type="ECO:0000313" key="10">
    <source>
        <dbReference type="Proteomes" id="UP000694867"/>
    </source>
</evidence>
<dbReference type="InterPro" id="IPR051093">
    <property type="entry name" value="Neuroligin/BSAL"/>
</dbReference>
<dbReference type="Gene3D" id="2.40.50.140">
    <property type="entry name" value="Nucleic acid-binding proteins"/>
    <property type="match status" value="1"/>
</dbReference>
<keyword evidence="6" id="KW-0812">Transmembrane</keyword>
<dbReference type="InterPro" id="IPR002018">
    <property type="entry name" value="CarbesteraseB"/>
</dbReference>
<feature type="transmembrane region" description="Helical" evidence="6">
    <location>
        <begin position="735"/>
        <end position="758"/>
    </location>
</feature>
<dbReference type="PROSITE" id="PS00941">
    <property type="entry name" value="CARBOXYLESTERASE_B_2"/>
    <property type="match status" value="1"/>
</dbReference>
<dbReference type="KEGG" id="goe:114828384"/>
<dbReference type="SUPFAM" id="SSF53474">
    <property type="entry name" value="alpha/beta-Hydrolases"/>
    <property type="match status" value="1"/>
</dbReference>
<evidence type="ECO:0000313" key="11">
    <source>
        <dbReference type="RefSeq" id="XP_028968124.1"/>
    </source>
</evidence>
<dbReference type="AlphaFoldDB" id="A0AAJ7SGM2"/>
<organism evidence="10 11">
    <name type="scientific">Galendromus occidentalis</name>
    <name type="common">western predatory mite</name>
    <dbReference type="NCBI Taxonomy" id="34638"/>
    <lineage>
        <taxon>Eukaryota</taxon>
        <taxon>Metazoa</taxon>
        <taxon>Ecdysozoa</taxon>
        <taxon>Arthropoda</taxon>
        <taxon>Chelicerata</taxon>
        <taxon>Arachnida</taxon>
        <taxon>Acari</taxon>
        <taxon>Parasitiformes</taxon>
        <taxon>Mesostigmata</taxon>
        <taxon>Gamasina</taxon>
        <taxon>Phytoseioidea</taxon>
        <taxon>Phytoseiidae</taxon>
        <taxon>Typhlodrominae</taxon>
        <taxon>Galendromus</taxon>
    </lineage>
</organism>
<proteinExistence type="inferred from homology"/>
<keyword evidence="2 7" id="KW-0732">Signal</keyword>
<dbReference type="Pfam" id="PF00135">
    <property type="entry name" value="COesterase"/>
    <property type="match status" value="1"/>
</dbReference>
<keyword evidence="6" id="KW-0472">Membrane</keyword>
<dbReference type="InterPro" id="IPR019819">
    <property type="entry name" value="Carboxylesterase_B_CS"/>
</dbReference>
<dbReference type="GeneID" id="114828384"/>
<dbReference type="PANTHER" id="PTHR43903">
    <property type="entry name" value="NEUROLIGIN"/>
    <property type="match status" value="1"/>
</dbReference>
<evidence type="ECO:0000256" key="6">
    <source>
        <dbReference type="SAM" id="Phobius"/>
    </source>
</evidence>
<keyword evidence="10" id="KW-1185">Reference proteome</keyword>
<evidence type="ECO:0000256" key="1">
    <source>
        <dbReference type="ARBA" id="ARBA00005964"/>
    </source>
</evidence>
<dbReference type="InterPro" id="IPR012340">
    <property type="entry name" value="NA-bd_OB-fold"/>
</dbReference>
<dbReference type="InterPro" id="IPR029058">
    <property type="entry name" value="AB_hydrolase_fold"/>
</dbReference>